<dbReference type="Pfam" id="PF00168">
    <property type="entry name" value="C2"/>
    <property type="match status" value="1"/>
</dbReference>
<dbReference type="InterPro" id="IPR000008">
    <property type="entry name" value="C2_dom"/>
</dbReference>
<dbReference type="GO" id="GO:0005886">
    <property type="term" value="C:plasma membrane"/>
    <property type="evidence" value="ECO:0007669"/>
    <property type="project" value="TreeGrafter"/>
</dbReference>
<feature type="region of interest" description="Disordered" evidence="1">
    <location>
        <begin position="604"/>
        <end position="623"/>
    </location>
</feature>
<organism evidence="4 5">
    <name type="scientific">Acropora cervicornis</name>
    <name type="common">Staghorn coral</name>
    <dbReference type="NCBI Taxonomy" id="6130"/>
    <lineage>
        <taxon>Eukaryota</taxon>
        <taxon>Metazoa</taxon>
        <taxon>Cnidaria</taxon>
        <taxon>Anthozoa</taxon>
        <taxon>Hexacorallia</taxon>
        <taxon>Scleractinia</taxon>
        <taxon>Astrocoeniina</taxon>
        <taxon>Acroporidae</taxon>
        <taxon>Acropora</taxon>
    </lineage>
</organism>
<evidence type="ECO:0000256" key="2">
    <source>
        <dbReference type="SAM" id="Phobius"/>
    </source>
</evidence>
<evidence type="ECO:0000259" key="3">
    <source>
        <dbReference type="PROSITE" id="PS50004"/>
    </source>
</evidence>
<protein>
    <submittedName>
        <fullName evidence="4">Synaptotagmin-6</fullName>
    </submittedName>
</protein>
<dbReference type="InterPro" id="IPR035892">
    <property type="entry name" value="C2_domain_sf"/>
</dbReference>
<keyword evidence="2" id="KW-1133">Transmembrane helix</keyword>
<dbReference type="GO" id="GO:0005544">
    <property type="term" value="F:calcium-dependent phospholipid binding"/>
    <property type="evidence" value="ECO:0007669"/>
    <property type="project" value="TreeGrafter"/>
</dbReference>
<dbReference type="GO" id="GO:0000149">
    <property type="term" value="F:SNARE binding"/>
    <property type="evidence" value="ECO:0007669"/>
    <property type="project" value="TreeGrafter"/>
</dbReference>
<comment type="caution">
    <text evidence="4">The sequence shown here is derived from an EMBL/GenBank/DDBJ whole genome shotgun (WGS) entry which is preliminary data.</text>
</comment>
<dbReference type="PANTHER" id="PTHR10024:SF374">
    <property type="entry name" value="C2 DOMAIN-CONTAINING PROTEIN"/>
    <property type="match status" value="1"/>
</dbReference>
<proteinExistence type="predicted"/>
<dbReference type="PANTHER" id="PTHR10024">
    <property type="entry name" value="SYNAPTOTAGMIN"/>
    <property type="match status" value="1"/>
</dbReference>
<dbReference type="AlphaFoldDB" id="A0AAD9QP16"/>
<keyword evidence="5" id="KW-1185">Reference proteome</keyword>
<accession>A0AAD9QP16</accession>
<dbReference type="GO" id="GO:0017156">
    <property type="term" value="P:calcium-ion regulated exocytosis"/>
    <property type="evidence" value="ECO:0007669"/>
    <property type="project" value="TreeGrafter"/>
</dbReference>
<feature type="region of interest" description="Disordered" evidence="1">
    <location>
        <begin position="547"/>
        <end position="580"/>
    </location>
</feature>
<dbReference type="Proteomes" id="UP001249851">
    <property type="component" value="Unassembled WGS sequence"/>
</dbReference>
<feature type="compositionally biased region" description="Basic and acidic residues" evidence="1">
    <location>
        <begin position="568"/>
        <end position="580"/>
    </location>
</feature>
<name>A0AAD9QP16_ACRCE</name>
<evidence type="ECO:0000256" key="1">
    <source>
        <dbReference type="SAM" id="MobiDB-lite"/>
    </source>
</evidence>
<feature type="transmembrane region" description="Helical" evidence="2">
    <location>
        <begin position="28"/>
        <end position="47"/>
    </location>
</feature>
<evidence type="ECO:0000313" key="5">
    <source>
        <dbReference type="Proteomes" id="UP001249851"/>
    </source>
</evidence>
<dbReference type="GO" id="GO:0005509">
    <property type="term" value="F:calcium ion binding"/>
    <property type="evidence" value="ECO:0007669"/>
    <property type="project" value="TreeGrafter"/>
</dbReference>
<keyword evidence="2" id="KW-0472">Membrane</keyword>
<keyword evidence="2" id="KW-0812">Transmembrane</keyword>
<dbReference type="GO" id="GO:0070382">
    <property type="term" value="C:exocytic vesicle"/>
    <property type="evidence" value="ECO:0007669"/>
    <property type="project" value="TreeGrafter"/>
</dbReference>
<reference evidence="4" key="2">
    <citation type="journal article" date="2023" name="Science">
        <title>Genomic signatures of disease resistance in endangered staghorn corals.</title>
        <authorList>
            <person name="Vollmer S.V."/>
            <person name="Selwyn J.D."/>
            <person name="Despard B.A."/>
            <person name="Roesel C.L."/>
        </authorList>
    </citation>
    <scope>NUCLEOTIDE SEQUENCE</scope>
    <source>
        <strain evidence="4">K2</strain>
    </source>
</reference>
<feature type="compositionally biased region" description="Basic residues" evidence="1">
    <location>
        <begin position="547"/>
        <end position="564"/>
    </location>
</feature>
<gene>
    <name evidence="4" type="ORF">P5673_011542</name>
</gene>
<dbReference type="EMBL" id="JARQWQ010000021">
    <property type="protein sequence ID" value="KAK2564847.1"/>
    <property type="molecule type" value="Genomic_DNA"/>
</dbReference>
<dbReference type="GO" id="GO:0030276">
    <property type="term" value="F:clathrin binding"/>
    <property type="evidence" value="ECO:0007669"/>
    <property type="project" value="TreeGrafter"/>
</dbReference>
<feature type="domain" description="C2" evidence="3">
    <location>
        <begin position="147"/>
        <end position="269"/>
    </location>
</feature>
<evidence type="ECO:0000313" key="4">
    <source>
        <dbReference type="EMBL" id="KAK2564847.1"/>
    </source>
</evidence>
<sequence length="713" mass="81254">MTPGKRHVNNPELKGWISLSLLQTMDKLEIVITALLVCLVAVAIYAATSWTLSKKKKCYEEPDHDKEEGHYKYQEDEIDNARKKVATAYAKETMPRITLTPVQPRAVFPRMRKSQLVRKERKKKKTRKVIIILTLEDYISPSDTMNTVALLSFINSFVLCRSLRSMLMVRLIRAEDIPVEDQSLSTYVDVYLLPQDLQSETFQPHDATINVTFREVYKFPLSQSDMALQTLNLHICRYDNYSRRTSVGDVFLALAELGAQGIDLTREVFLCRNIISHQEARIHRVLGKKKHDSSALVQDHVGKKAEMQQKKAKRKRVARKVSSQKMWEVLRRAVRSGSYKGAYLPIDSAMQWESIFSPGTSSAVGFVAASSSPLKSTESFFVGHGPPDTPCEDTVEDCGASWLGRQEGKIEFPPNLTDESEYEFSAGEQDIEEQRYSSPVKQVQLSPAPEEYYRIVPITPFKGQKESTESSHSWKLPERFTSRDYDLLETLSYAYSPPRVLDSKSRHAVTGAKETPPSKQDLFAFSDAKMGKEATERKDVQKKISGYKKPKNKSKRIVPGKHLKNISPRKEPEGDSAEKRVSFTTIQHSIPKFLAKSSLKRQKRASWQKESDSASEGLTGVRPFTSERLEEELSVHSSPEVECSTRNFRSISSPIEYLTTPMCALKDFSTTTRSQSDPSVDVERFRRMNNSSEIRRTHSMLVFREDELAWEEM</sequence>
<dbReference type="PROSITE" id="PS50004">
    <property type="entry name" value="C2"/>
    <property type="match status" value="1"/>
</dbReference>
<reference evidence="4" key="1">
    <citation type="journal article" date="2023" name="G3 (Bethesda)">
        <title>Whole genome assembly and annotation of the endangered Caribbean coral Acropora cervicornis.</title>
        <authorList>
            <person name="Selwyn J.D."/>
            <person name="Vollmer S.V."/>
        </authorList>
    </citation>
    <scope>NUCLEOTIDE SEQUENCE</scope>
    <source>
        <strain evidence="4">K2</strain>
    </source>
</reference>
<dbReference type="Gene3D" id="2.60.40.150">
    <property type="entry name" value="C2 domain"/>
    <property type="match status" value="1"/>
</dbReference>
<dbReference type="SUPFAM" id="SSF49562">
    <property type="entry name" value="C2 domain (Calcium/lipid-binding domain, CaLB)"/>
    <property type="match status" value="1"/>
</dbReference>
<dbReference type="GO" id="GO:0001786">
    <property type="term" value="F:phosphatidylserine binding"/>
    <property type="evidence" value="ECO:0007669"/>
    <property type="project" value="TreeGrafter"/>
</dbReference>